<reference evidence="2 3" key="1">
    <citation type="submission" date="2016-12" db="EMBL/GenBank/DDBJ databases">
        <title>The genomes of Aspergillus section Nigri reveals drivers in fungal speciation.</title>
        <authorList>
            <consortium name="DOE Joint Genome Institute"/>
            <person name="Vesth T.C."/>
            <person name="Nybo J."/>
            <person name="Theobald S."/>
            <person name="Brandl J."/>
            <person name="Frisvad J.C."/>
            <person name="Nielsen K.F."/>
            <person name="Lyhne E.K."/>
            <person name="Kogle M.E."/>
            <person name="Kuo A."/>
            <person name="Riley R."/>
            <person name="Clum A."/>
            <person name="Nolan M."/>
            <person name="Lipzen A."/>
            <person name="Salamov A."/>
            <person name="Henrissat B."/>
            <person name="Wiebenga A."/>
            <person name="De Vries R.P."/>
            <person name="Grigoriev I.V."/>
            <person name="Mortensen U.H."/>
            <person name="Andersen M.R."/>
            <person name="Baker S.E."/>
        </authorList>
    </citation>
    <scope>NUCLEOTIDE SEQUENCE [LARGE SCALE GENOMIC DNA]</scope>
    <source>
        <strain evidence="2 3">CBS 121591</strain>
    </source>
</reference>
<accession>A0A319C2J8</accession>
<sequence length="273" mass="30308">MTEHVPLRGSCQCGRNQYLIRLPDDVTDHAHVYFDSSQDNRRFQGSPLTAWLRVPLSWYQSHTQSYFPDETHASIRRIFSPHHAPHTQRVFCGFCGTPLTYWSEVPRDEADFMSVSLGSLFGEHQRKLEDLDLLPPVVPSSDEEEEEEEEEEEAEAEQEPESEGKVVAVPAAASSDPPTPSRVVIPAAAGGDGSGLSRSYRQGTFGGIPWFEEMIEGSQLGRLMKTRRGVGVSDDHSTTVEWEISEWSSDATGAQRPTGVGLPLQAGKRKRGL</sequence>
<evidence type="ECO:0000313" key="2">
    <source>
        <dbReference type="EMBL" id="PYH79325.1"/>
    </source>
</evidence>
<evidence type="ECO:0008006" key="4">
    <source>
        <dbReference type="Google" id="ProtNLM"/>
    </source>
</evidence>
<gene>
    <name evidence="2" type="ORF">BO82DRAFT_356492</name>
</gene>
<dbReference type="AlphaFoldDB" id="A0A319C2J8"/>
<name>A0A319C2J8_9EURO</name>
<dbReference type="RefSeq" id="XP_025489525.1">
    <property type="nucleotide sequence ID" value="XM_025635740.1"/>
</dbReference>
<dbReference type="OrthoDB" id="3907216at2759"/>
<dbReference type="Gene3D" id="3.90.1590.10">
    <property type="entry name" value="glutathione-dependent formaldehyde- activating enzyme (gfa)"/>
    <property type="match status" value="1"/>
</dbReference>
<dbReference type="Proteomes" id="UP000248340">
    <property type="component" value="Unassembled WGS sequence"/>
</dbReference>
<dbReference type="InterPro" id="IPR011057">
    <property type="entry name" value="Mss4-like_sf"/>
</dbReference>
<dbReference type="VEuPathDB" id="FungiDB:BO82DRAFT_356492"/>
<evidence type="ECO:0000313" key="3">
    <source>
        <dbReference type="Proteomes" id="UP000248340"/>
    </source>
</evidence>
<feature type="compositionally biased region" description="Acidic residues" evidence="1">
    <location>
        <begin position="141"/>
        <end position="161"/>
    </location>
</feature>
<evidence type="ECO:0000256" key="1">
    <source>
        <dbReference type="SAM" id="MobiDB-lite"/>
    </source>
</evidence>
<dbReference type="SUPFAM" id="SSF51316">
    <property type="entry name" value="Mss4-like"/>
    <property type="match status" value="1"/>
</dbReference>
<keyword evidence="3" id="KW-1185">Reference proteome</keyword>
<dbReference type="EMBL" id="KZ821720">
    <property type="protein sequence ID" value="PYH79325.1"/>
    <property type="molecule type" value="Genomic_DNA"/>
</dbReference>
<organism evidence="2 3">
    <name type="scientific">Aspergillus uvarum CBS 121591</name>
    <dbReference type="NCBI Taxonomy" id="1448315"/>
    <lineage>
        <taxon>Eukaryota</taxon>
        <taxon>Fungi</taxon>
        <taxon>Dikarya</taxon>
        <taxon>Ascomycota</taxon>
        <taxon>Pezizomycotina</taxon>
        <taxon>Eurotiomycetes</taxon>
        <taxon>Eurotiomycetidae</taxon>
        <taxon>Eurotiales</taxon>
        <taxon>Aspergillaceae</taxon>
        <taxon>Aspergillus</taxon>
        <taxon>Aspergillus subgen. Circumdati</taxon>
    </lineage>
</organism>
<dbReference type="GeneID" id="37138481"/>
<feature type="compositionally biased region" description="Low complexity" evidence="1">
    <location>
        <begin position="166"/>
        <end position="176"/>
    </location>
</feature>
<feature type="region of interest" description="Disordered" evidence="1">
    <location>
        <begin position="248"/>
        <end position="273"/>
    </location>
</feature>
<protein>
    <recommendedName>
        <fullName evidence="4">CENP-V/GFA domain-containing protein</fullName>
    </recommendedName>
</protein>
<feature type="region of interest" description="Disordered" evidence="1">
    <location>
        <begin position="131"/>
        <end position="182"/>
    </location>
</feature>
<dbReference type="STRING" id="1448315.A0A319C2J8"/>
<proteinExistence type="predicted"/>